<dbReference type="VEuPathDB" id="FungiDB:HMPREF1544_07248"/>
<dbReference type="InterPro" id="IPR001810">
    <property type="entry name" value="F-box_dom"/>
</dbReference>
<dbReference type="AlphaFoldDB" id="S2J8N9"/>
<dbReference type="InParanoid" id="S2J8N9"/>
<keyword evidence="3" id="KW-1185">Reference proteome</keyword>
<dbReference type="Pfam" id="PF12937">
    <property type="entry name" value="F-box-like"/>
    <property type="match status" value="1"/>
</dbReference>
<dbReference type="OMA" id="DEWAMER"/>
<gene>
    <name evidence="2" type="ORF">HMPREF1544_07248</name>
</gene>
<proteinExistence type="predicted"/>
<organism evidence="2 3">
    <name type="scientific">Mucor circinelloides f. circinelloides (strain 1006PhL)</name>
    <name type="common">Mucormycosis agent</name>
    <name type="synonym">Calyptromyces circinelloides</name>
    <dbReference type="NCBI Taxonomy" id="1220926"/>
    <lineage>
        <taxon>Eukaryota</taxon>
        <taxon>Fungi</taxon>
        <taxon>Fungi incertae sedis</taxon>
        <taxon>Mucoromycota</taxon>
        <taxon>Mucoromycotina</taxon>
        <taxon>Mucoromycetes</taxon>
        <taxon>Mucorales</taxon>
        <taxon>Mucorineae</taxon>
        <taxon>Mucoraceae</taxon>
        <taxon>Mucor</taxon>
    </lineage>
</organism>
<sequence>MNSLPIEILPTILSFIDSTSHLASCRLVCRMWNSFAEDAMLSRRIDICRIEAAWAFYDYIVRNPSKGRLIKHLDMGEFNLATYELNRRLLRLIFTPNLETLSGEYCRPEFYDEMTRIAKETSTDFKKLTVIPHPSKFPSSYGNAAVLFKDTLQDLFVNISSNIFNTEHGFGYINQFKHLTSFAFSFYDTAFLGTVDKLLGALPQIKEIKFYVTANADDWEVVYRKEDIERLAENHTLKKLKISTGFSKIVHLLLAHFVALESLEVNFEPENKGLGVPQALMLELETVPSFEFTFTVLKSEFMNKEQIQDVFGKCASITSASRLETDMFGDDRFLLVFGYRIEDNDNGTYLVKVKR</sequence>
<evidence type="ECO:0000313" key="2">
    <source>
        <dbReference type="EMBL" id="EPB86004.1"/>
    </source>
</evidence>
<feature type="domain" description="F-box" evidence="1">
    <location>
        <begin position="1"/>
        <end position="45"/>
    </location>
</feature>
<dbReference type="Gene3D" id="1.20.1280.50">
    <property type="match status" value="1"/>
</dbReference>
<dbReference type="OrthoDB" id="2278249at2759"/>
<dbReference type="SMART" id="SM00256">
    <property type="entry name" value="FBOX"/>
    <property type="match status" value="1"/>
</dbReference>
<dbReference type="Proteomes" id="UP000014254">
    <property type="component" value="Unassembled WGS sequence"/>
</dbReference>
<evidence type="ECO:0000259" key="1">
    <source>
        <dbReference type="PROSITE" id="PS50181"/>
    </source>
</evidence>
<dbReference type="PROSITE" id="PS50181">
    <property type="entry name" value="FBOX"/>
    <property type="match status" value="1"/>
</dbReference>
<dbReference type="EMBL" id="KE123999">
    <property type="protein sequence ID" value="EPB86004.1"/>
    <property type="molecule type" value="Genomic_DNA"/>
</dbReference>
<name>S2J8N9_MUCC1</name>
<dbReference type="InterPro" id="IPR036047">
    <property type="entry name" value="F-box-like_dom_sf"/>
</dbReference>
<evidence type="ECO:0000313" key="3">
    <source>
        <dbReference type="Proteomes" id="UP000014254"/>
    </source>
</evidence>
<dbReference type="SUPFAM" id="SSF81383">
    <property type="entry name" value="F-box domain"/>
    <property type="match status" value="1"/>
</dbReference>
<protein>
    <recommendedName>
        <fullName evidence="1">F-box domain-containing protein</fullName>
    </recommendedName>
</protein>
<accession>S2J8N9</accession>
<reference evidence="3" key="1">
    <citation type="submission" date="2013-05" db="EMBL/GenBank/DDBJ databases">
        <title>The Genome sequence of Mucor circinelloides f. circinelloides 1006PhL.</title>
        <authorList>
            <consortium name="The Broad Institute Genomics Platform"/>
            <person name="Cuomo C."/>
            <person name="Earl A."/>
            <person name="Findley K."/>
            <person name="Lee S.C."/>
            <person name="Walker B."/>
            <person name="Young S."/>
            <person name="Zeng Q."/>
            <person name="Gargeya S."/>
            <person name="Fitzgerald M."/>
            <person name="Haas B."/>
            <person name="Abouelleil A."/>
            <person name="Allen A.W."/>
            <person name="Alvarado L."/>
            <person name="Arachchi H.M."/>
            <person name="Berlin A.M."/>
            <person name="Chapman S.B."/>
            <person name="Gainer-Dewar J."/>
            <person name="Goldberg J."/>
            <person name="Griggs A."/>
            <person name="Gujja S."/>
            <person name="Hansen M."/>
            <person name="Howarth C."/>
            <person name="Imamovic A."/>
            <person name="Ireland A."/>
            <person name="Larimer J."/>
            <person name="McCowan C."/>
            <person name="Murphy C."/>
            <person name="Pearson M."/>
            <person name="Poon T.W."/>
            <person name="Priest M."/>
            <person name="Roberts A."/>
            <person name="Saif S."/>
            <person name="Shea T."/>
            <person name="Sisk P."/>
            <person name="Sykes S."/>
            <person name="Wortman J."/>
            <person name="Nusbaum C."/>
            <person name="Birren B."/>
        </authorList>
    </citation>
    <scope>NUCLEOTIDE SEQUENCE [LARGE SCALE GENOMIC DNA]</scope>
    <source>
        <strain evidence="3">1006PhL</strain>
    </source>
</reference>